<organism evidence="3 4">
    <name type="scientific">Allonocardiopsis opalescens</name>
    <dbReference type="NCBI Taxonomy" id="1144618"/>
    <lineage>
        <taxon>Bacteria</taxon>
        <taxon>Bacillati</taxon>
        <taxon>Actinomycetota</taxon>
        <taxon>Actinomycetes</taxon>
        <taxon>Streptosporangiales</taxon>
        <taxon>Allonocardiopsis</taxon>
    </lineage>
</organism>
<evidence type="ECO:0000256" key="1">
    <source>
        <dbReference type="SAM" id="MobiDB-lite"/>
    </source>
</evidence>
<name>A0A2T0QCH5_9ACTN</name>
<accession>A0A2T0QCH5</accession>
<dbReference type="AlphaFoldDB" id="A0A2T0QCH5"/>
<gene>
    <name evidence="3" type="ORF">CLV72_101153</name>
</gene>
<sequence length="108" mass="11963">MSEWHRSSYSSGQGGECIEVKYGTDVLVRDSKNPEQPHLSFTADQWSAFVTAVKDGDRTRCAKNRSSLGVRPFSTPLRRDDPRTPPHHSTQGKIIIEHDQVSGAAGLQ</sequence>
<dbReference type="EMBL" id="PVZC01000001">
    <property type="protein sequence ID" value="PRY01570.1"/>
    <property type="molecule type" value="Genomic_DNA"/>
</dbReference>
<evidence type="ECO:0000313" key="4">
    <source>
        <dbReference type="Proteomes" id="UP000237846"/>
    </source>
</evidence>
<dbReference type="OrthoDB" id="3480599at2"/>
<dbReference type="RefSeq" id="WP_106240943.1">
    <property type="nucleotide sequence ID" value="NZ_PVZC01000001.1"/>
</dbReference>
<dbReference type="Pfam" id="PF04149">
    <property type="entry name" value="DUF397"/>
    <property type="match status" value="1"/>
</dbReference>
<keyword evidence="4" id="KW-1185">Reference proteome</keyword>
<reference evidence="3 4" key="1">
    <citation type="submission" date="2018-03" db="EMBL/GenBank/DDBJ databases">
        <title>Genomic Encyclopedia of Archaeal and Bacterial Type Strains, Phase II (KMG-II): from individual species to whole genera.</title>
        <authorList>
            <person name="Goeker M."/>
        </authorList>
    </citation>
    <scope>NUCLEOTIDE SEQUENCE [LARGE SCALE GENOMIC DNA]</scope>
    <source>
        <strain evidence="3 4">DSM 45601</strain>
    </source>
</reference>
<dbReference type="InterPro" id="IPR007278">
    <property type="entry name" value="DUF397"/>
</dbReference>
<comment type="caution">
    <text evidence="3">The sequence shown here is derived from an EMBL/GenBank/DDBJ whole genome shotgun (WGS) entry which is preliminary data.</text>
</comment>
<feature type="domain" description="DUF397" evidence="2">
    <location>
        <begin position="3"/>
        <end position="54"/>
    </location>
</feature>
<protein>
    <submittedName>
        <fullName evidence="3">Uncharacterized protein DUF397</fullName>
    </submittedName>
</protein>
<proteinExistence type="predicted"/>
<dbReference type="Proteomes" id="UP000237846">
    <property type="component" value="Unassembled WGS sequence"/>
</dbReference>
<feature type="region of interest" description="Disordered" evidence="1">
    <location>
        <begin position="61"/>
        <end position="108"/>
    </location>
</feature>
<evidence type="ECO:0000259" key="2">
    <source>
        <dbReference type="Pfam" id="PF04149"/>
    </source>
</evidence>
<evidence type="ECO:0000313" key="3">
    <source>
        <dbReference type="EMBL" id="PRY01570.1"/>
    </source>
</evidence>